<evidence type="ECO:0000313" key="2">
    <source>
        <dbReference type="Proteomes" id="UP000566819"/>
    </source>
</evidence>
<keyword evidence="2" id="KW-1185">Reference proteome</keyword>
<dbReference type="OrthoDB" id="5322539at2759"/>
<organism evidence="1 2">
    <name type="scientific">Cudoniella acicularis</name>
    <dbReference type="NCBI Taxonomy" id="354080"/>
    <lineage>
        <taxon>Eukaryota</taxon>
        <taxon>Fungi</taxon>
        <taxon>Dikarya</taxon>
        <taxon>Ascomycota</taxon>
        <taxon>Pezizomycotina</taxon>
        <taxon>Leotiomycetes</taxon>
        <taxon>Helotiales</taxon>
        <taxon>Tricladiaceae</taxon>
        <taxon>Cudoniella</taxon>
    </lineage>
</organism>
<proteinExistence type="predicted"/>
<evidence type="ECO:0000313" key="1">
    <source>
        <dbReference type="EMBL" id="KAF4632480.1"/>
    </source>
</evidence>
<gene>
    <name evidence="1" type="ORF">G7Y89_g5644</name>
</gene>
<comment type="caution">
    <text evidence="1">The sequence shown here is derived from an EMBL/GenBank/DDBJ whole genome shotgun (WGS) entry which is preliminary data.</text>
</comment>
<protein>
    <submittedName>
        <fullName evidence="1">Uncharacterized protein</fullName>
    </submittedName>
</protein>
<sequence>MLSNSSTIEVPTIGISNSSLQQNFAYRVRLTANPSQATSRLTRVISAVAMSRQRESLQPPISQSNISYSLRAYAPLLRCSSANGTVQSQLISIMMTVGNFTNSNNPYTFGYRLTPQSLNNQTFHWDTTPNLPGKSPDDPDYAHDDIGYFGVLPIWENLRGGPNNTYEMTLQPWWNSSQVMTDLNIAFYGFLSLAGDIWIAIPTARSDTGNQTQMEFINCQLYNSSLVVNVEFSNQVSNITVIEIKWMNDLGYSDI</sequence>
<accession>A0A8H4RM45</accession>
<name>A0A8H4RM45_9HELO</name>
<dbReference type="Proteomes" id="UP000566819">
    <property type="component" value="Unassembled WGS sequence"/>
</dbReference>
<dbReference type="AlphaFoldDB" id="A0A8H4RM45"/>
<reference evidence="1 2" key="1">
    <citation type="submission" date="2020-03" db="EMBL/GenBank/DDBJ databases">
        <title>Draft Genome Sequence of Cudoniella acicularis.</title>
        <authorList>
            <person name="Buettner E."/>
            <person name="Kellner H."/>
        </authorList>
    </citation>
    <scope>NUCLEOTIDE SEQUENCE [LARGE SCALE GENOMIC DNA]</scope>
    <source>
        <strain evidence="1 2">DSM 108380</strain>
    </source>
</reference>
<dbReference type="EMBL" id="JAAMPI010000344">
    <property type="protein sequence ID" value="KAF4632480.1"/>
    <property type="molecule type" value="Genomic_DNA"/>
</dbReference>